<proteinExistence type="predicted"/>
<dbReference type="GO" id="GO:0043565">
    <property type="term" value="F:sequence-specific DNA binding"/>
    <property type="evidence" value="ECO:0007669"/>
    <property type="project" value="InterPro"/>
</dbReference>
<keyword evidence="1" id="KW-0805">Transcription regulation</keyword>
<evidence type="ECO:0000313" key="4">
    <source>
        <dbReference type="EMBL" id="SMX22546.1"/>
    </source>
</evidence>
<dbReference type="SUPFAM" id="SSF52317">
    <property type="entry name" value="Class I glutamine amidotransferase-like"/>
    <property type="match status" value="1"/>
</dbReference>
<dbReference type="PANTHER" id="PTHR43130:SF3">
    <property type="entry name" value="HTH-TYPE TRANSCRIPTIONAL REGULATOR RV1931C"/>
    <property type="match status" value="1"/>
</dbReference>
<accession>A0A238IVY2</accession>
<dbReference type="Gene3D" id="1.10.10.60">
    <property type="entry name" value="Homeodomain-like"/>
    <property type="match status" value="1"/>
</dbReference>
<dbReference type="InterPro" id="IPR009057">
    <property type="entry name" value="Homeodomain-like_sf"/>
</dbReference>
<dbReference type="EMBL" id="FXXQ01000002">
    <property type="protein sequence ID" value="SMX22546.1"/>
    <property type="molecule type" value="Genomic_DNA"/>
</dbReference>
<dbReference type="SUPFAM" id="SSF46689">
    <property type="entry name" value="Homeodomain-like"/>
    <property type="match status" value="2"/>
</dbReference>
<dbReference type="Proteomes" id="UP000201838">
    <property type="component" value="Unassembled WGS sequence"/>
</dbReference>
<evidence type="ECO:0000313" key="5">
    <source>
        <dbReference type="Proteomes" id="UP000201838"/>
    </source>
</evidence>
<keyword evidence="5" id="KW-1185">Reference proteome</keyword>
<dbReference type="InterPro" id="IPR018060">
    <property type="entry name" value="HTH_AraC"/>
</dbReference>
<dbReference type="AlphaFoldDB" id="A0A238IVY2"/>
<dbReference type="PROSITE" id="PS01124">
    <property type="entry name" value="HTH_ARAC_FAMILY_2"/>
    <property type="match status" value="1"/>
</dbReference>
<dbReference type="SMART" id="SM00342">
    <property type="entry name" value="HTH_ARAC"/>
    <property type="match status" value="1"/>
</dbReference>
<dbReference type="InterPro" id="IPR002818">
    <property type="entry name" value="DJ-1/PfpI"/>
</dbReference>
<evidence type="ECO:0000256" key="2">
    <source>
        <dbReference type="ARBA" id="ARBA00023163"/>
    </source>
</evidence>
<dbReference type="GO" id="GO:0003700">
    <property type="term" value="F:DNA-binding transcription factor activity"/>
    <property type="evidence" value="ECO:0007669"/>
    <property type="project" value="InterPro"/>
</dbReference>
<dbReference type="CDD" id="cd03136">
    <property type="entry name" value="GATase1_AraC_ArgR_like"/>
    <property type="match status" value="1"/>
</dbReference>
<dbReference type="Pfam" id="PF12833">
    <property type="entry name" value="HTH_18"/>
    <property type="match status" value="1"/>
</dbReference>
<sequence>MQKTDAVILNKDNSKRPFRVGIVPVPGFAIMSYASVADPLRAANLLSGLRLYDIVHFAHGRQAQSSGSAEISGCEPIGSNAPLDLLLVIAGGDPFAVKDRALFDWLKRRARSGLWLGGVSGGPVILASAGLMEGRRMTVHWEHAGEMTGRFPDLIVEKRLYIIDRDRVTCGGGTAPLDFIYALLSDHHGSGFARRVSDWFLHTEIRAATSPQQSGALAGATTRSPHIQPVVAAMQDHIGDPLSLEQLALIAGISARQLNRIFVQVLKVSAMTYYRRLRLDIAQRLVRGSAMSVAAIAEATGFSNAAHFSTAYAEHFGRRPSADRKSAV</sequence>
<reference evidence="4 5" key="1">
    <citation type="submission" date="2017-05" db="EMBL/GenBank/DDBJ databases">
        <authorList>
            <person name="Song R."/>
            <person name="Chenine A.L."/>
            <person name="Ruprecht R.M."/>
        </authorList>
    </citation>
    <scope>NUCLEOTIDE SEQUENCE [LARGE SCALE GENOMIC DNA]</scope>
    <source>
        <strain evidence="4 5">CECT 8489</strain>
    </source>
</reference>
<dbReference type="RefSeq" id="WP_176440195.1">
    <property type="nucleotide sequence ID" value="NZ_FXXQ01000002.1"/>
</dbReference>
<name>A0A238IVY2_9RHOB</name>
<dbReference type="Pfam" id="PF01965">
    <property type="entry name" value="DJ-1_PfpI"/>
    <property type="match status" value="1"/>
</dbReference>
<dbReference type="Gene3D" id="3.40.50.880">
    <property type="match status" value="1"/>
</dbReference>
<gene>
    <name evidence="4" type="primary">cdhR_2</name>
    <name evidence="4" type="ORF">BOA8489_00643</name>
</gene>
<dbReference type="InterPro" id="IPR052158">
    <property type="entry name" value="INH-QAR"/>
</dbReference>
<evidence type="ECO:0000256" key="1">
    <source>
        <dbReference type="ARBA" id="ARBA00023015"/>
    </source>
</evidence>
<evidence type="ECO:0000259" key="3">
    <source>
        <dbReference type="PROSITE" id="PS01124"/>
    </source>
</evidence>
<keyword evidence="2" id="KW-0804">Transcription</keyword>
<dbReference type="InterPro" id="IPR029062">
    <property type="entry name" value="Class_I_gatase-like"/>
</dbReference>
<dbReference type="PANTHER" id="PTHR43130">
    <property type="entry name" value="ARAC-FAMILY TRANSCRIPTIONAL REGULATOR"/>
    <property type="match status" value="1"/>
</dbReference>
<organism evidence="4 5">
    <name type="scientific">Boseongicola aestuarii</name>
    <dbReference type="NCBI Taxonomy" id="1470561"/>
    <lineage>
        <taxon>Bacteria</taxon>
        <taxon>Pseudomonadati</taxon>
        <taxon>Pseudomonadota</taxon>
        <taxon>Alphaproteobacteria</taxon>
        <taxon>Rhodobacterales</taxon>
        <taxon>Paracoccaceae</taxon>
        <taxon>Boseongicola</taxon>
    </lineage>
</organism>
<feature type="domain" description="HTH araC/xylS-type" evidence="3">
    <location>
        <begin position="228"/>
        <end position="326"/>
    </location>
</feature>
<protein>
    <submittedName>
        <fullName evidence="4">HTH-type transcriptional regulator CdhR</fullName>
    </submittedName>
</protein>